<name>A0A1T4YGV2_9CLOT</name>
<dbReference type="STRING" id="1147123.SAMN05443428_15310"/>
<keyword evidence="2" id="KW-1185">Reference proteome</keyword>
<dbReference type="Proteomes" id="UP000190105">
    <property type="component" value="Unassembled WGS sequence"/>
</dbReference>
<evidence type="ECO:0000313" key="1">
    <source>
        <dbReference type="EMBL" id="SKB01057.1"/>
    </source>
</evidence>
<dbReference type="RefSeq" id="WP_179122340.1">
    <property type="nucleotide sequence ID" value="NZ_FUYH01000053.1"/>
</dbReference>
<dbReference type="EMBL" id="FUYH01000053">
    <property type="protein sequence ID" value="SKB01057.1"/>
    <property type="molecule type" value="Genomic_DNA"/>
</dbReference>
<evidence type="ECO:0000313" key="2">
    <source>
        <dbReference type="Proteomes" id="UP000190105"/>
    </source>
</evidence>
<sequence length="56" mass="6470">MTRREFLNKVIEIYFRDNCNVDTAIQTAIKELNLSKDDYIKIMYGISNKNGGKING</sequence>
<accession>A0A1T4YGV2</accession>
<gene>
    <name evidence="1" type="ORF">SAMN05443428_15310</name>
</gene>
<organism evidence="1 2">
    <name type="scientific">Caloramator quimbayensis</name>
    <dbReference type="NCBI Taxonomy" id="1147123"/>
    <lineage>
        <taxon>Bacteria</taxon>
        <taxon>Bacillati</taxon>
        <taxon>Bacillota</taxon>
        <taxon>Clostridia</taxon>
        <taxon>Eubacteriales</taxon>
        <taxon>Clostridiaceae</taxon>
        <taxon>Caloramator</taxon>
    </lineage>
</organism>
<dbReference type="AlphaFoldDB" id="A0A1T4YGV2"/>
<proteinExistence type="predicted"/>
<protein>
    <submittedName>
        <fullName evidence="1">Uncharacterized protein</fullName>
    </submittedName>
</protein>
<reference evidence="2" key="1">
    <citation type="submission" date="2017-02" db="EMBL/GenBank/DDBJ databases">
        <authorList>
            <person name="Varghese N."/>
            <person name="Submissions S."/>
        </authorList>
    </citation>
    <scope>NUCLEOTIDE SEQUENCE [LARGE SCALE GENOMIC DNA]</scope>
    <source>
        <strain evidence="2">USBA 833</strain>
    </source>
</reference>